<dbReference type="SUPFAM" id="SSF74653">
    <property type="entry name" value="TolA/TonB C-terminal domain"/>
    <property type="match status" value="1"/>
</dbReference>
<gene>
    <name evidence="11" type="ORF">H8M03_01095</name>
</gene>
<dbReference type="Proteomes" id="UP000515861">
    <property type="component" value="Chromosome"/>
</dbReference>
<accession>A0A7G9L2Z2</accession>
<evidence type="ECO:0000256" key="6">
    <source>
        <dbReference type="ARBA" id="ARBA00022692"/>
    </source>
</evidence>
<keyword evidence="3" id="KW-0813">Transport</keyword>
<keyword evidence="7" id="KW-0653">Protein transport</keyword>
<dbReference type="Gene3D" id="3.30.1150.10">
    <property type="match status" value="1"/>
</dbReference>
<comment type="similarity">
    <text evidence="2">Belongs to the TonB family.</text>
</comment>
<evidence type="ECO:0000256" key="8">
    <source>
        <dbReference type="ARBA" id="ARBA00022989"/>
    </source>
</evidence>
<evidence type="ECO:0000313" key="12">
    <source>
        <dbReference type="Proteomes" id="UP000515861"/>
    </source>
</evidence>
<name>A0A7G9L2Z2_9SPHN</name>
<dbReference type="InterPro" id="IPR037682">
    <property type="entry name" value="TonB_C"/>
</dbReference>
<evidence type="ECO:0000313" key="11">
    <source>
        <dbReference type="EMBL" id="QNM82991.1"/>
    </source>
</evidence>
<dbReference type="GO" id="GO:0015031">
    <property type="term" value="P:protein transport"/>
    <property type="evidence" value="ECO:0007669"/>
    <property type="project" value="UniProtKB-KW"/>
</dbReference>
<sequence>MPSLFVSLMLAAAASQPTPAQGDLQGLFTPDDYPAIALENEEGGRVRVRLVIAPSGFVESCKVIESSGSTSLDEQTCAVIRARAQFSPAKDAKGRPIKDTYLQTITWRVGEDLVPPAPRNAWTTRTTLSLTGEGKMVDCDVAATGFDIGEGPCKAATMLMEAMNMAAPAGHAVAASVTDIHFYPVAPTAAPKAPRIQDATLEVRQVSRVVINGNGRVTECEGVEFSRDIPEQMDACTLVETTRFQRSPGAAELTATMVVTVYSRKRTVS</sequence>
<dbReference type="PANTHER" id="PTHR33446">
    <property type="entry name" value="PROTEIN TONB-RELATED"/>
    <property type="match status" value="1"/>
</dbReference>
<dbReference type="PROSITE" id="PS52015">
    <property type="entry name" value="TONB_CTD"/>
    <property type="match status" value="1"/>
</dbReference>
<evidence type="ECO:0000256" key="4">
    <source>
        <dbReference type="ARBA" id="ARBA00022475"/>
    </source>
</evidence>
<keyword evidence="4" id="KW-1003">Cell membrane</keyword>
<dbReference type="RefSeq" id="WP_187479946.1">
    <property type="nucleotide sequence ID" value="NZ_CP060697.1"/>
</dbReference>
<dbReference type="GO" id="GO:0031992">
    <property type="term" value="F:energy transducer activity"/>
    <property type="evidence" value="ECO:0007669"/>
    <property type="project" value="TreeGrafter"/>
</dbReference>
<dbReference type="Pfam" id="PF03544">
    <property type="entry name" value="TonB_C"/>
    <property type="match status" value="1"/>
</dbReference>
<dbReference type="NCBIfam" id="TIGR01352">
    <property type="entry name" value="tonB_Cterm"/>
    <property type="match status" value="1"/>
</dbReference>
<dbReference type="InterPro" id="IPR006260">
    <property type="entry name" value="TonB/TolA_C"/>
</dbReference>
<keyword evidence="6" id="KW-0812">Transmembrane</keyword>
<reference evidence="11 12" key="1">
    <citation type="submission" date="2020-08" db="EMBL/GenBank/DDBJ databases">
        <title>Sphingomonas sp. sand1-3 16S ribosomal RNA gene Genome sequencing and assembly.</title>
        <authorList>
            <person name="Kang M."/>
        </authorList>
    </citation>
    <scope>NUCLEOTIDE SEQUENCE [LARGE SCALE GENOMIC DNA]</scope>
    <source>
        <strain evidence="12">sand1-3</strain>
    </source>
</reference>
<evidence type="ECO:0000259" key="10">
    <source>
        <dbReference type="PROSITE" id="PS52015"/>
    </source>
</evidence>
<evidence type="ECO:0000256" key="7">
    <source>
        <dbReference type="ARBA" id="ARBA00022927"/>
    </source>
</evidence>
<organism evidence="11 12">
    <name type="scientific">Sphingomonas sabuli</name>
    <dbReference type="NCBI Taxonomy" id="2764186"/>
    <lineage>
        <taxon>Bacteria</taxon>
        <taxon>Pseudomonadati</taxon>
        <taxon>Pseudomonadota</taxon>
        <taxon>Alphaproteobacteria</taxon>
        <taxon>Sphingomonadales</taxon>
        <taxon>Sphingomonadaceae</taxon>
        <taxon>Sphingomonas</taxon>
    </lineage>
</organism>
<keyword evidence="9" id="KW-0472">Membrane</keyword>
<evidence type="ECO:0000256" key="5">
    <source>
        <dbReference type="ARBA" id="ARBA00022519"/>
    </source>
</evidence>
<dbReference type="EMBL" id="CP060697">
    <property type="protein sequence ID" value="QNM82991.1"/>
    <property type="molecule type" value="Genomic_DNA"/>
</dbReference>
<keyword evidence="12" id="KW-1185">Reference proteome</keyword>
<feature type="domain" description="TonB C-terminal" evidence="10">
    <location>
        <begin position="18"/>
        <end position="112"/>
    </location>
</feature>
<dbReference type="KEGG" id="ssau:H8M03_01095"/>
<evidence type="ECO:0000256" key="1">
    <source>
        <dbReference type="ARBA" id="ARBA00004383"/>
    </source>
</evidence>
<keyword evidence="8" id="KW-1133">Transmembrane helix</keyword>
<protein>
    <submittedName>
        <fullName evidence="11">Energy transducer TonB</fullName>
    </submittedName>
</protein>
<dbReference type="InterPro" id="IPR051045">
    <property type="entry name" value="TonB-dependent_transducer"/>
</dbReference>
<proteinExistence type="inferred from homology"/>
<evidence type="ECO:0000256" key="2">
    <source>
        <dbReference type="ARBA" id="ARBA00006555"/>
    </source>
</evidence>
<dbReference type="PANTHER" id="PTHR33446:SF2">
    <property type="entry name" value="PROTEIN TONB"/>
    <property type="match status" value="1"/>
</dbReference>
<evidence type="ECO:0000256" key="3">
    <source>
        <dbReference type="ARBA" id="ARBA00022448"/>
    </source>
</evidence>
<keyword evidence="5" id="KW-0997">Cell inner membrane</keyword>
<dbReference type="AlphaFoldDB" id="A0A7G9L2Z2"/>
<dbReference type="GO" id="GO:0055085">
    <property type="term" value="P:transmembrane transport"/>
    <property type="evidence" value="ECO:0007669"/>
    <property type="project" value="InterPro"/>
</dbReference>
<comment type="subcellular location">
    <subcellularLocation>
        <location evidence="1">Cell inner membrane</location>
        <topology evidence="1">Single-pass membrane protein</topology>
        <orientation evidence="1">Periplasmic side</orientation>
    </subcellularLocation>
</comment>
<dbReference type="GO" id="GO:0098797">
    <property type="term" value="C:plasma membrane protein complex"/>
    <property type="evidence" value="ECO:0007669"/>
    <property type="project" value="TreeGrafter"/>
</dbReference>
<evidence type="ECO:0000256" key="9">
    <source>
        <dbReference type="ARBA" id="ARBA00023136"/>
    </source>
</evidence>